<dbReference type="InterPro" id="IPR018980">
    <property type="entry name" value="FERM_PH-like_C"/>
</dbReference>
<feature type="compositionally biased region" description="Low complexity" evidence="4">
    <location>
        <begin position="207"/>
        <end position="222"/>
    </location>
</feature>
<reference evidence="6" key="1">
    <citation type="submission" date="2023-06" db="EMBL/GenBank/DDBJ databases">
        <authorList>
            <person name="Delattre M."/>
        </authorList>
    </citation>
    <scope>NUCLEOTIDE SEQUENCE</scope>
    <source>
        <strain evidence="6">AF72</strain>
    </source>
</reference>
<keyword evidence="2" id="KW-0963">Cytoplasm</keyword>
<dbReference type="InterPro" id="IPR047176">
    <property type="entry name" value="FRMD4A/B"/>
</dbReference>
<evidence type="ECO:0000259" key="5">
    <source>
        <dbReference type="PROSITE" id="PS50057"/>
    </source>
</evidence>
<organism evidence="6 7">
    <name type="scientific">Mesorhabditis spiculigera</name>
    <dbReference type="NCBI Taxonomy" id="96644"/>
    <lineage>
        <taxon>Eukaryota</taxon>
        <taxon>Metazoa</taxon>
        <taxon>Ecdysozoa</taxon>
        <taxon>Nematoda</taxon>
        <taxon>Chromadorea</taxon>
        <taxon>Rhabditida</taxon>
        <taxon>Rhabditina</taxon>
        <taxon>Rhabditomorpha</taxon>
        <taxon>Rhabditoidea</taxon>
        <taxon>Rhabditidae</taxon>
        <taxon>Mesorhabditinae</taxon>
        <taxon>Mesorhabditis</taxon>
    </lineage>
</organism>
<dbReference type="InterPro" id="IPR011993">
    <property type="entry name" value="PH-like_dom_sf"/>
</dbReference>
<sequence length="335" mass="37388">MQIVERQATYGSRFYCVRDALTQESVTLAVNSRGIFVYTVGDLLEPVQSFEWRHLDNLYYKEHEFSLGLKRQKPQPMETDDELQKACCDPTTRFNTVQRKGRPPVCPSTPAKSTGEDVDNQCFICDSHLLCRALWAAAVAQHKFYLARHYRTLVKMLIAHALCSLPYQAIVELDTKSRSTVQTSPREAGERIDRLVSSASIASSLPSLSSLHSTSSSSMPSARVADGSSSTTSLPALIKQAEYKHFKVKTTDDRAKDAIRYRVLLKRKAEIDSLLAAKMSELKEVCIAEGELTGEMPPEMRDALEIGEEVPKLRRRVGTGFQLPKSLLGSPKVGF</sequence>
<dbReference type="PROSITE" id="PS50057">
    <property type="entry name" value="FERM_3"/>
    <property type="match status" value="1"/>
</dbReference>
<keyword evidence="7" id="KW-1185">Reference proteome</keyword>
<dbReference type="SUPFAM" id="SSF50729">
    <property type="entry name" value="PH domain-like"/>
    <property type="match status" value="1"/>
</dbReference>
<gene>
    <name evidence="6" type="ORF">MSPICULIGERA_LOCUS25763</name>
</gene>
<feature type="region of interest" description="Disordered" evidence="4">
    <location>
        <begin position="207"/>
        <end position="229"/>
    </location>
</feature>
<name>A0AA36DIK7_9BILA</name>
<dbReference type="SMART" id="SM01196">
    <property type="entry name" value="FERM_C"/>
    <property type="match status" value="1"/>
</dbReference>
<accession>A0AA36DIK7</accession>
<dbReference type="PANTHER" id="PTHR46079">
    <property type="entry name" value="FERM DOMAIN-CONTAINING PROTEIN 4"/>
    <property type="match status" value="1"/>
</dbReference>
<dbReference type="GO" id="GO:0090162">
    <property type="term" value="P:establishment of epithelial cell polarity"/>
    <property type="evidence" value="ECO:0007669"/>
    <property type="project" value="InterPro"/>
</dbReference>
<dbReference type="Pfam" id="PF11819">
    <property type="entry name" value="CUPID"/>
    <property type="match status" value="1"/>
</dbReference>
<evidence type="ECO:0000256" key="4">
    <source>
        <dbReference type="SAM" id="MobiDB-lite"/>
    </source>
</evidence>
<dbReference type="Proteomes" id="UP001177023">
    <property type="component" value="Unassembled WGS sequence"/>
</dbReference>
<comment type="subcellular location">
    <subcellularLocation>
        <location evidence="1">Cytoplasm</location>
    </subcellularLocation>
</comment>
<proteinExistence type="predicted"/>
<feature type="domain" description="FERM" evidence="5">
    <location>
        <begin position="1"/>
        <end position="149"/>
    </location>
</feature>
<dbReference type="Gene3D" id="2.30.29.30">
    <property type="entry name" value="Pleckstrin-homology domain (PH domain)/Phosphotyrosine-binding domain (PTB)"/>
    <property type="match status" value="1"/>
</dbReference>
<evidence type="ECO:0000256" key="1">
    <source>
        <dbReference type="ARBA" id="ARBA00004496"/>
    </source>
</evidence>
<dbReference type="PANTHER" id="PTHR46079:SF2">
    <property type="entry name" value="FERM DOMAIN-CONTAINING PROTEIN"/>
    <property type="match status" value="1"/>
</dbReference>
<dbReference type="GO" id="GO:0005737">
    <property type="term" value="C:cytoplasm"/>
    <property type="evidence" value="ECO:0007669"/>
    <property type="project" value="UniProtKB-SubCell"/>
</dbReference>
<feature type="non-terminal residue" evidence="6">
    <location>
        <position position="1"/>
    </location>
</feature>
<dbReference type="AlphaFoldDB" id="A0AA36DIK7"/>
<dbReference type="Pfam" id="PF09380">
    <property type="entry name" value="FERM_C"/>
    <property type="match status" value="1"/>
</dbReference>
<protein>
    <recommendedName>
        <fullName evidence="5">FERM domain-containing protein</fullName>
    </recommendedName>
</protein>
<dbReference type="InterPro" id="IPR000299">
    <property type="entry name" value="FERM_domain"/>
</dbReference>
<dbReference type="InterPro" id="IPR021774">
    <property type="entry name" value="CUPID"/>
</dbReference>
<evidence type="ECO:0000313" key="6">
    <source>
        <dbReference type="EMBL" id="CAJ0587809.1"/>
    </source>
</evidence>
<comment type="caution">
    <text evidence="6">The sequence shown here is derived from an EMBL/GenBank/DDBJ whole genome shotgun (WGS) entry which is preliminary data.</text>
</comment>
<keyword evidence="3" id="KW-0175">Coiled coil</keyword>
<evidence type="ECO:0000256" key="2">
    <source>
        <dbReference type="ARBA" id="ARBA00022490"/>
    </source>
</evidence>
<evidence type="ECO:0000313" key="7">
    <source>
        <dbReference type="Proteomes" id="UP001177023"/>
    </source>
</evidence>
<dbReference type="EMBL" id="CATQJA010002710">
    <property type="protein sequence ID" value="CAJ0587809.1"/>
    <property type="molecule type" value="Genomic_DNA"/>
</dbReference>
<evidence type="ECO:0000256" key="3">
    <source>
        <dbReference type="ARBA" id="ARBA00023054"/>
    </source>
</evidence>